<dbReference type="OrthoDB" id="281529at2"/>
<sequence length="267" mass="28698" precursor="true">MPFLSSSHWLAFLAILLTLLTSSGSTVADEKSSDLLRSDKFKALQGLVGDWKGVAQPQRGSTKGSWIEKASWAWKFGEKSASLDLAIDGGKLFKTAKLTAEPGKEPTATPTLTLQVTTDDAKSLVYTGALDDEGKLVLETSEAPEGLPKRISIRMVAGGDRLLVLYERKSGLGTNLVRLAEVGYTRTGSQFGKGAVQPECVVTGGYGSIQVTHNGKMYWVCCTGCQDYFNENPEQVLADYAERKAAEKKEAAEKEAQQKAAADAAKP</sequence>
<keyword evidence="4" id="KW-1185">Reference proteome</keyword>
<organism evidence="3 4">
    <name type="scientific">Pirellula staleyi (strain ATCC 27377 / DSM 6068 / ICPB 4128)</name>
    <name type="common">Pirella staleyi</name>
    <dbReference type="NCBI Taxonomy" id="530564"/>
    <lineage>
        <taxon>Bacteria</taxon>
        <taxon>Pseudomonadati</taxon>
        <taxon>Planctomycetota</taxon>
        <taxon>Planctomycetia</taxon>
        <taxon>Pirellulales</taxon>
        <taxon>Pirellulaceae</taxon>
        <taxon>Pirellula</taxon>
    </lineage>
</organism>
<evidence type="ECO:0008006" key="5">
    <source>
        <dbReference type="Google" id="ProtNLM"/>
    </source>
</evidence>
<evidence type="ECO:0000256" key="1">
    <source>
        <dbReference type="SAM" id="MobiDB-lite"/>
    </source>
</evidence>
<feature type="chain" id="PRO_5003035514" description="YHS domain protein" evidence="2">
    <location>
        <begin position="29"/>
        <end position="267"/>
    </location>
</feature>
<dbReference type="HOGENOM" id="CLU_1130063_0_0_0"/>
<evidence type="ECO:0000313" key="3">
    <source>
        <dbReference type="EMBL" id="ADB15560.1"/>
    </source>
</evidence>
<dbReference type="eggNOG" id="COG3350">
    <property type="taxonomic scope" value="Bacteria"/>
</dbReference>
<feature type="signal peptide" evidence="2">
    <location>
        <begin position="1"/>
        <end position="28"/>
    </location>
</feature>
<dbReference type="STRING" id="530564.Psta_0875"/>
<protein>
    <recommendedName>
        <fullName evidence="5">YHS domain protein</fullName>
    </recommendedName>
</protein>
<evidence type="ECO:0000313" key="4">
    <source>
        <dbReference type="Proteomes" id="UP000001887"/>
    </source>
</evidence>
<name>D2R6I2_PIRSD</name>
<dbReference type="Proteomes" id="UP000001887">
    <property type="component" value="Chromosome"/>
</dbReference>
<dbReference type="KEGG" id="psl:Psta_0875"/>
<proteinExistence type="predicted"/>
<gene>
    <name evidence="3" type="ordered locus">Psta_0875</name>
</gene>
<dbReference type="EMBL" id="CP001848">
    <property type="protein sequence ID" value="ADB15560.1"/>
    <property type="molecule type" value="Genomic_DNA"/>
</dbReference>
<feature type="compositionally biased region" description="Basic and acidic residues" evidence="1">
    <location>
        <begin position="248"/>
        <end position="257"/>
    </location>
</feature>
<feature type="region of interest" description="Disordered" evidence="1">
    <location>
        <begin position="248"/>
        <end position="267"/>
    </location>
</feature>
<feature type="compositionally biased region" description="Low complexity" evidence="1">
    <location>
        <begin position="258"/>
        <end position="267"/>
    </location>
</feature>
<accession>D2R6I2</accession>
<keyword evidence="2" id="KW-0732">Signal</keyword>
<dbReference type="AlphaFoldDB" id="D2R6I2"/>
<evidence type="ECO:0000256" key="2">
    <source>
        <dbReference type="SAM" id="SignalP"/>
    </source>
</evidence>
<reference evidence="3 4" key="1">
    <citation type="journal article" date="2009" name="Stand. Genomic Sci.">
        <title>Complete genome sequence of Pirellula staleyi type strain (ATCC 27377).</title>
        <authorList>
            <person name="Clum A."/>
            <person name="Tindall B.J."/>
            <person name="Sikorski J."/>
            <person name="Ivanova N."/>
            <person name="Mavrommatis K."/>
            <person name="Lucas S."/>
            <person name="Glavina del Rio T."/>
            <person name="Nolan M."/>
            <person name="Chen F."/>
            <person name="Tice H."/>
            <person name="Pitluck S."/>
            <person name="Cheng J.F."/>
            <person name="Chertkov O."/>
            <person name="Brettin T."/>
            <person name="Han C."/>
            <person name="Detter J.C."/>
            <person name="Kuske C."/>
            <person name="Bruce D."/>
            <person name="Goodwin L."/>
            <person name="Ovchinikova G."/>
            <person name="Pati A."/>
            <person name="Mikhailova N."/>
            <person name="Chen A."/>
            <person name="Palaniappan K."/>
            <person name="Land M."/>
            <person name="Hauser L."/>
            <person name="Chang Y.J."/>
            <person name="Jeffries C.D."/>
            <person name="Chain P."/>
            <person name="Rohde M."/>
            <person name="Goker M."/>
            <person name="Bristow J."/>
            <person name="Eisen J.A."/>
            <person name="Markowitz V."/>
            <person name="Hugenholtz P."/>
            <person name="Kyrpides N.C."/>
            <person name="Klenk H.P."/>
            <person name="Lapidus A."/>
        </authorList>
    </citation>
    <scope>NUCLEOTIDE SEQUENCE [LARGE SCALE GENOMIC DNA]</scope>
    <source>
        <strain evidence="4">ATCC 27377 / DSM 6068 / ICPB 4128</strain>
    </source>
</reference>